<dbReference type="SUPFAM" id="SSF55608">
    <property type="entry name" value="Homing endonucleases"/>
    <property type="match status" value="2"/>
</dbReference>
<dbReference type="AlphaFoldDB" id="A0A1G2F452"/>
<dbReference type="EMBL" id="MHMS01000002">
    <property type="protein sequence ID" value="OGZ32763.1"/>
    <property type="molecule type" value="Genomic_DNA"/>
</dbReference>
<proteinExistence type="predicted"/>
<organism evidence="2 3">
    <name type="scientific">Candidatus Niyogibacteria bacterium RIFCSPLOWO2_12_FULL_41_13</name>
    <dbReference type="NCBI Taxonomy" id="1801726"/>
    <lineage>
        <taxon>Bacteria</taxon>
        <taxon>Candidatus Niyogiibacteriota</taxon>
    </lineage>
</organism>
<dbReference type="InterPro" id="IPR027434">
    <property type="entry name" value="Homing_endonucl"/>
</dbReference>
<sequence>MGNTVGSINTDFWNLKTKDDAYIVGLWCADGYHRTSSIGISNTKVDLIKKFEEFFLKFLPTERLKLRIYLPDKFKRRTKAYHLYVNSRPLLRKFREFKNNILKFISKDMIFPYMAGRFDGDGSVAKDFYRDCRIVYSNLKEAQKDLMLMNSLGFKKMKIYNYRSAKTFCLYFSRLETHKFLSLIYPYSLRLQKSVFVPRRDLI</sequence>
<dbReference type="GO" id="GO:0004519">
    <property type="term" value="F:endonuclease activity"/>
    <property type="evidence" value="ECO:0007669"/>
    <property type="project" value="InterPro"/>
</dbReference>
<comment type="caution">
    <text evidence="2">The sequence shown here is derived from an EMBL/GenBank/DDBJ whole genome shotgun (WGS) entry which is preliminary data.</text>
</comment>
<evidence type="ECO:0000313" key="3">
    <source>
        <dbReference type="Proteomes" id="UP000176787"/>
    </source>
</evidence>
<feature type="domain" description="Homing endonuclease LAGLIDADG" evidence="1">
    <location>
        <begin position="20"/>
        <end position="96"/>
    </location>
</feature>
<dbReference type="InterPro" id="IPR004860">
    <property type="entry name" value="LAGLIDADG_dom"/>
</dbReference>
<dbReference type="Pfam" id="PF14528">
    <property type="entry name" value="LAGLIDADG_3"/>
    <property type="match status" value="1"/>
</dbReference>
<reference evidence="2 3" key="1">
    <citation type="journal article" date="2016" name="Nat. Commun.">
        <title>Thousands of microbial genomes shed light on interconnected biogeochemical processes in an aquifer system.</title>
        <authorList>
            <person name="Anantharaman K."/>
            <person name="Brown C.T."/>
            <person name="Hug L.A."/>
            <person name="Sharon I."/>
            <person name="Castelle C.J."/>
            <person name="Probst A.J."/>
            <person name="Thomas B.C."/>
            <person name="Singh A."/>
            <person name="Wilkins M.J."/>
            <person name="Karaoz U."/>
            <person name="Brodie E.L."/>
            <person name="Williams K.H."/>
            <person name="Hubbard S.S."/>
            <person name="Banfield J.F."/>
        </authorList>
    </citation>
    <scope>NUCLEOTIDE SEQUENCE [LARGE SCALE GENOMIC DNA]</scope>
</reference>
<protein>
    <recommendedName>
        <fullName evidence="1">Homing endonuclease LAGLIDADG domain-containing protein</fullName>
    </recommendedName>
</protein>
<gene>
    <name evidence="2" type="ORF">A3H02_02165</name>
</gene>
<evidence type="ECO:0000313" key="2">
    <source>
        <dbReference type="EMBL" id="OGZ32763.1"/>
    </source>
</evidence>
<name>A0A1G2F452_9BACT</name>
<dbReference type="Gene3D" id="3.10.28.10">
    <property type="entry name" value="Homing endonucleases"/>
    <property type="match status" value="1"/>
</dbReference>
<evidence type="ECO:0000259" key="1">
    <source>
        <dbReference type="Pfam" id="PF14528"/>
    </source>
</evidence>
<dbReference type="Proteomes" id="UP000176787">
    <property type="component" value="Unassembled WGS sequence"/>
</dbReference>
<accession>A0A1G2F452</accession>